<sequence length="102" mass="10967">MSLSLILVCLWVLSATGAAMMPSRRSHWPAAYVLIATGIPLLGFVTYENGPVVGLICLAAGASILRWPLLYLARWITGAPRSVRSAPTPQPRMAQRTIPPQG</sequence>
<dbReference type="Proteomes" id="UP000219050">
    <property type="component" value="Chromosome"/>
</dbReference>
<dbReference type="OrthoDB" id="7862849at2"/>
<name>A0A291M129_9RHOB</name>
<evidence type="ECO:0000256" key="1">
    <source>
        <dbReference type="SAM" id="MobiDB-lite"/>
    </source>
</evidence>
<dbReference type="Pfam" id="PF10658">
    <property type="entry name" value="DUF2484"/>
    <property type="match status" value="1"/>
</dbReference>
<dbReference type="InterPro" id="IPR018919">
    <property type="entry name" value="DUF2484"/>
</dbReference>
<evidence type="ECO:0000313" key="4">
    <source>
        <dbReference type="Proteomes" id="UP000219050"/>
    </source>
</evidence>
<protein>
    <recommendedName>
        <fullName evidence="5">DUF2484 family protein</fullName>
    </recommendedName>
</protein>
<reference evidence="3 4" key="1">
    <citation type="submission" date="2017-05" db="EMBL/GenBank/DDBJ databases">
        <title>Comparative genomic and metabolic analysis of manganese-oxidizing mechanisms in Celeribater manganoxidans DY25T: its adaption to the environment of polymetallic nodule.</title>
        <authorList>
            <person name="Wang X."/>
        </authorList>
    </citation>
    <scope>NUCLEOTIDE SEQUENCE [LARGE SCALE GENOMIC DNA]</scope>
    <source>
        <strain evidence="3 4">DY25</strain>
    </source>
</reference>
<dbReference type="KEGG" id="cmag:CBW24_12030"/>
<accession>A0A291M129</accession>
<dbReference type="AlphaFoldDB" id="A0A291M129"/>
<evidence type="ECO:0000313" key="3">
    <source>
        <dbReference type="EMBL" id="ATI42659.1"/>
    </source>
</evidence>
<keyword evidence="2" id="KW-1133">Transmembrane helix</keyword>
<keyword evidence="2" id="KW-0812">Transmembrane</keyword>
<organism evidence="3 4">
    <name type="scientific">Pacificitalea manganoxidans</name>
    <dbReference type="NCBI Taxonomy" id="1411902"/>
    <lineage>
        <taxon>Bacteria</taxon>
        <taxon>Pseudomonadati</taxon>
        <taxon>Pseudomonadota</taxon>
        <taxon>Alphaproteobacteria</taxon>
        <taxon>Rhodobacterales</taxon>
        <taxon>Paracoccaceae</taxon>
        <taxon>Pacificitalea</taxon>
    </lineage>
</organism>
<feature type="region of interest" description="Disordered" evidence="1">
    <location>
        <begin position="81"/>
        <end position="102"/>
    </location>
</feature>
<feature type="transmembrane region" description="Helical" evidence="2">
    <location>
        <begin position="28"/>
        <end position="45"/>
    </location>
</feature>
<keyword evidence="2" id="KW-0472">Membrane</keyword>
<dbReference type="RefSeq" id="WP_097373738.1">
    <property type="nucleotide sequence ID" value="NZ_CP021404.1"/>
</dbReference>
<keyword evidence="4" id="KW-1185">Reference proteome</keyword>
<evidence type="ECO:0008006" key="5">
    <source>
        <dbReference type="Google" id="ProtNLM"/>
    </source>
</evidence>
<gene>
    <name evidence="3" type="ORF">CBW24_12030</name>
</gene>
<evidence type="ECO:0000256" key="2">
    <source>
        <dbReference type="SAM" id="Phobius"/>
    </source>
</evidence>
<dbReference type="EMBL" id="CP021404">
    <property type="protein sequence ID" value="ATI42659.1"/>
    <property type="molecule type" value="Genomic_DNA"/>
</dbReference>
<proteinExistence type="predicted"/>
<feature type="transmembrane region" description="Helical" evidence="2">
    <location>
        <begin position="52"/>
        <end position="73"/>
    </location>
</feature>